<dbReference type="PRINTS" id="PR00328">
    <property type="entry name" value="SAR1GTPBP"/>
</dbReference>
<dbReference type="SMART" id="SM00178">
    <property type="entry name" value="SAR"/>
    <property type="match status" value="1"/>
</dbReference>
<dbReference type="SUPFAM" id="SSF52540">
    <property type="entry name" value="P-loop containing nucleoside triphosphate hydrolases"/>
    <property type="match status" value="1"/>
</dbReference>
<evidence type="ECO:0000256" key="3">
    <source>
        <dbReference type="PIRSR" id="PIRSR606689-1"/>
    </source>
</evidence>
<keyword evidence="4" id="KW-0460">Magnesium</keyword>
<dbReference type="SMART" id="SM00177">
    <property type="entry name" value="ARF"/>
    <property type="match status" value="1"/>
</dbReference>
<keyword evidence="2 3" id="KW-0342">GTP-binding</keyword>
<evidence type="ECO:0000313" key="7">
    <source>
        <dbReference type="Proteomes" id="UP001620645"/>
    </source>
</evidence>
<evidence type="ECO:0000256" key="5">
    <source>
        <dbReference type="SAM" id="MobiDB-lite"/>
    </source>
</evidence>
<feature type="region of interest" description="Disordered" evidence="5">
    <location>
        <begin position="215"/>
        <end position="483"/>
    </location>
</feature>
<keyword evidence="4" id="KW-0479">Metal-binding</keyword>
<feature type="binding site" evidence="3">
    <location>
        <begin position="132"/>
        <end position="135"/>
    </location>
    <ligand>
        <name>GTP</name>
        <dbReference type="ChEBI" id="CHEBI:37565"/>
    </ligand>
</feature>
<feature type="compositionally biased region" description="Basic and acidic residues" evidence="5">
    <location>
        <begin position="318"/>
        <end position="412"/>
    </location>
</feature>
<dbReference type="EMBL" id="JBICCN010000138">
    <property type="protein sequence ID" value="KAL3090825.1"/>
    <property type="molecule type" value="Genomic_DNA"/>
</dbReference>
<proteinExistence type="predicted"/>
<feature type="compositionally biased region" description="Polar residues" evidence="5">
    <location>
        <begin position="279"/>
        <end position="291"/>
    </location>
</feature>
<feature type="binding site" evidence="4">
    <location>
        <position position="54"/>
    </location>
    <ligand>
        <name>Mg(2+)</name>
        <dbReference type="ChEBI" id="CHEBI:18420"/>
    </ligand>
</feature>
<dbReference type="PANTHER" id="PTHR46090:SF2">
    <property type="entry name" value="ADP-RIBOSYLATION FACTOR-LIKE PROTEIN 13B"/>
    <property type="match status" value="1"/>
</dbReference>
<dbReference type="PROSITE" id="PS51417">
    <property type="entry name" value="ARF"/>
    <property type="match status" value="1"/>
</dbReference>
<gene>
    <name evidence="6" type="ORF">niasHS_007200</name>
</gene>
<feature type="compositionally biased region" description="Basic and acidic residues" evidence="5">
    <location>
        <begin position="420"/>
        <end position="432"/>
    </location>
</feature>
<dbReference type="InterPro" id="IPR005225">
    <property type="entry name" value="Small_GTP-bd"/>
</dbReference>
<dbReference type="InterPro" id="IPR027417">
    <property type="entry name" value="P-loop_NTPase"/>
</dbReference>
<dbReference type="AlphaFoldDB" id="A0ABD2JJN9"/>
<feature type="compositionally biased region" description="Acidic residues" evidence="5">
    <location>
        <begin position="243"/>
        <end position="254"/>
    </location>
</feature>
<keyword evidence="7" id="KW-1185">Reference proteome</keyword>
<dbReference type="GO" id="GO:0005525">
    <property type="term" value="F:GTP binding"/>
    <property type="evidence" value="ECO:0007669"/>
    <property type="project" value="UniProtKB-KW"/>
</dbReference>
<evidence type="ECO:0000256" key="2">
    <source>
        <dbReference type="ARBA" id="ARBA00023134"/>
    </source>
</evidence>
<dbReference type="Pfam" id="PF00025">
    <property type="entry name" value="Arf"/>
    <property type="match status" value="1"/>
</dbReference>
<dbReference type="Gene3D" id="3.40.50.300">
    <property type="entry name" value="P-loop containing nucleotide triphosphate hydrolases"/>
    <property type="match status" value="1"/>
</dbReference>
<accession>A0ABD2JJN9</accession>
<dbReference type="InterPro" id="IPR006689">
    <property type="entry name" value="Small_GTPase_ARF/SAR"/>
</dbReference>
<name>A0ABD2JJN9_HETSC</name>
<evidence type="ECO:0000256" key="1">
    <source>
        <dbReference type="ARBA" id="ARBA00022741"/>
    </source>
</evidence>
<feature type="compositionally biased region" description="Basic and acidic residues" evidence="5">
    <location>
        <begin position="439"/>
        <end position="483"/>
    </location>
</feature>
<evidence type="ECO:0000313" key="6">
    <source>
        <dbReference type="EMBL" id="KAL3090825.1"/>
    </source>
</evidence>
<feature type="compositionally biased region" description="Basic and acidic residues" evidence="5">
    <location>
        <begin position="255"/>
        <end position="278"/>
    </location>
</feature>
<feature type="binding site" evidence="4">
    <location>
        <position position="37"/>
    </location>
    <ligand>
        <name>Mg(2+)</name>
        <dbReference type="ChEBI" id="CHEBI:18420"/>
    </ligand>
</feature>
<sequence length="498" mass="56722">MGNCVGGFKRRTHRIAPWKRNKPIVLCFIGIDGAGKTTIVKALQGEDFGTVHSTVGFSRAELRVKKYRITVYDLGGSARIREIWPIYFAEVFGVVFVLDASAASRISENKKMVDSLVGLPDLLGKPILFLLNKKDLPEALDEMQFSERFNLHSMAKQNKTDIRVEGICAVKGTGKEIDQVIVEGLEWLIEKVLDNYDNISKGVEKALKELKERQAQERLERQHRLALSSSKESPEAAGTPENGDLEEEEAEAEEGAGRTKDGKAEQRDEAKEQRHTTNSEEGTNDGTLCRNSQEDKTETQRPNAQNGGIDYGVFEISPKQKKEDEGTIGEGREEEQRKGAQEKQKEEEEKAEEEERQRKGVEEKAEQEEGQRKGAGEKAEKEEGQRKGKEEEEKAEEEERQRTGVEEKQKEEKEEEEEKAEEKKELRKRVEEKAEEEEQQLKWTEEKTEEEAGQRKGAEEIVKEGKEGAEEKAEEEKEQRKIVEEKCKQFSKAQLKLK</sequence>
<feature type="binding site" evidence="3">
    <location>
        <position position="76"/>
    </location>
    <ligand>
        <name>GTP</name>
        <dbReference type="ChEBI" id="CHEBI:37565"/>
    </ligand>
</feature>
<evidence type="ECO:0000256" key="4">
    <source>
        <dbReference type="PIRSR" id="PIRSR606689-2"/>
    </source>
</evidence>
<dbReference type="Proteomes" id="UP001620645">
    <property type="component" value="Unassembled WGS sequence"/>
</dbReference>
<keyword evidence="1 3" id="KW-0547">Nucleotide-binding</keyword>
<dbReference type="InterPro" id="IPR051995">
    <property type="entry name" value="Ciliary_GTPase"/>
</dbReference>
<organism evidence="6 7">
    <name type="scientific">Heterodera schachtii</name>
    <name type="common">Sugarbeet cyst nematode worm</name>
    <name type="synonym">Tylenchus schachtii</name>
    <dbReference type="NCBI Taxonomy" id="97005"/>
    <lineage>
        <taxon>Eukaryota</taxon>
        <taxon>Metazoa</taxon>
        <taxon>Ecdysozoa</taxon>
        <taxon>Nematoda</taxon>
        <taxon>Chromadorea</taxon>
        <taxon>Rhabditida</taxon>
        <taxon>Tylenchina</taxon>
        <taxon>Tylenchomorpha</taxon>
        <taxon>Tylenchoidea</taxon>
        <taxon>Heteroderidae</taxon>
        <taxon>Heteroderinae</taxon>
        <taxon>Heterodera</taxon>
    </lineage>
</organism>
<comment type="caution">
    <text evidence="6">The sequence shown here is derived from an EMBL/GenBank/DDBJ whole genome shotgun (WGS) entry which is preliminary data.</text>
</comment>
<feature type="binding site" evidence="3">
    <location>
        <begin position="30"/>
        <end position="37"/>
    </location>
    <ligand>
        <name>GTP</name>
        <dbReference type="ChEBI" id="CHEBI:37565"/>
    </ligand>
</feature>
<dbReference type="PANTHER" id="PTHR46090">
    <property type="entry name" value="ADP-RIBOSYLATION FACTOR-LIKE PROTEIN 13B"/>
    <property type="match status" value="1"/>
</dbReference>
<reference evidence="6 7" key="1">
    <citation type="submission" date="2024-10" db="EMBL/GenBank/DDBJ databases">
        <authorList>
            <person name="Kim D."/>
        </authorList>
    </citation>
    <scope>NUCLEOTIDE SEQUENCE [LARGE SCALE GENOMIC DNA]</scope>
    <source>
        <strain evidence="6">Taebaek</strain>
    </source>
</reference>
<dbReference type="NCBIfam" id="TIGR00231">
    <property type="entry name" value="small_GTP"/>
    <property type="match status" value="1"/>
</dbReference>
<protein>
    <submittedName>
        <fullName evidence="6">Uncharacterized protein</fullName>
    </submittedName>
</protein>